<reference evidence="1" key="1">
    <citation type="submission" date="2019-07" db="EMBL/GenBank/DDBJ databases">
        <authorList>
            <person name="Dittberner H."/>
        </authorList>
    </citation>
    <scope>NUCLEOTIDE SEQUENCE [LARGE SCALE GENOMIC DNA]</scope>
</reference>
<name>A0A565CGG4_9BRAS</name>
<gene>
    <name evidence="1" type="ORF">ANE_LOCUS23035</name>
</gene>
<evidence type="ECO:0000313" key="2">
    <source>
        <dbReference type="Proteomes" id="UP000489600"/>
    </source>
</evidence>
<keyword evidence="2" id="KW-1185">Reference proteome</keyword>
<evidence type="ECO:0000313" key="1">
    <source>
        <dbReference type="EMBL" id="VVB12591.1"/>
    </source>
</evidence>
<organism evidence="1 2">
    <name type="scientific">Arabis nemorensis</name>
    <dbReference type="NCBI Taxonomy" id="586526"/>
    <lineage>
        <taxon>Eukaryota</taxon>
        <taxon>Viridiplantae</taxon>
        <taxon>Streptophyta</taxon>
        <taxon>Embryophyta</taxon>
        <taxon>Tracheophyta</taxon>
        <taxon>Spermatophyta</taxon>
        <taxon>Magnoliopsida</taxon>
        <taxon>eudicotyledons</taxon>
        <taxon>Gunneridae</taxon>
        <taxon>Pentapetalae</taxon>
        <taxon>rosids</taxon>
        <taxon>malvids</taxon>
        <taxon>Brassicales</taxon>
        <taxon>Brassicaceae</taxon>
        <taxon>Arabideae</taxon>
        <taxon>Arabis</taxon>
    </lineage>
</organism>
<dbReference type="EMBL" id="CABITT030000007">
    <property type="protein sequence ID" value="VVB12591.1"/>
    <property type="molecule type" value="Genomic_DNA"/>
</dbReference>
<proteinExistence type="predicted"/>
<accession>A0A565CGG4</accession>
<dbReference type="AlphaFoldDB" id="A0A565CGG4"/>
<protein>
    <submittedName>
        <fullName evidence="1">Uncharacterized protein</fullName>
    </submittedName>
</protein>
<comment type="caution">
    <text evidence="1">The sequence shown here is derived from an EMBL/GenBank/DDBJ whole genome shotgun (WGS) entry which is preliminary data.</text>
</comment>
<dbReference type="Proteomes" id="UP000489600">
    <property type="component" value="Unassembled WGS sequence"/>
</dbReference>
<sequence length="183" mass="20184">MSEPPDLLPWPDPLLVVFSLSSPLVPPDPPDPPDARDSGLLCQSSALIRSSYSKLPPLLWLNPSRDCISRSVFPLRRWTCVVSAPEKNINPPLPLVVVRNHDGQAWRTRWVNQRHGYYAGCKTAIPLAVVLELAHPDGLASSISPINLRKPLPLSWCSGLAVWNSFSAHVDQLGGLAHNCYLF</sequence>